<name>A0A8G2CI84_ACIRU</name>
<dbReference type="AlphaFoldDB" id="A0A8G2CI84"/>
<dbReference type="PROSITE" id="PS51257">
    <property type="entry name" value="PROKAR_LIPOPROTEIN"/>
    <property type="match status" value="1"/>
</dbReference>
<evidence type="ECO:0000313" key="3">
    <source>
        <dbReference type="Proteomes" id="UP000186308"/>
    </source>
</evidence>
<feature type="signal peptide" evidence="1">
    <location>
        <begin position="1"/>
        <end position="22"/>
    </location>
</feature>
<protein>
    <recommendedName>
        <fullName evidence="4">EexN family lipoprotein</fullName>
    </recommendedName>
</protein>
<proteinExistence type="predicted"/>
<dbReference type="NCBIfam" id="NF033894">
    <property type="entry name" value="Eex_IncN"/>
    <property type="match status" value="1"/>
</dbReference>
<sequence length="65" mass="7218">MKPLVFILALFTSLILSGCADSTTTYYHKHPHQLMREIVNCENNGGALANTPRCRKALAINAQLF</sequence>
<gene>
    <name evidence="2" type="ORF">SAMN05421828_102205</name>
</gene>
<reference evidence="2 3" key="1">
    <citation type="submission" date="2017-01" db="EMBL/GenBank/DDBJ databases">
        <authorList>
            <person name="Varghese N."/>
            <person name="Submissions S."/>
        </authorList>
    </citation>
    <scope>NUCLEOTIDE SEQUENCE [LARGE SCALE GENOMIC DNA]</scope>
    <source>
        <strain evidence="2 3">ATCC 35905</strain>
    </source>
</reference>
<dbReference type="InterPro" id="IPR047937">
    <property type="entry name" value="Eex_IncN-like"/>
</dbReference>
<dbReference type="RefSeq" id="WP_029312102.1">
    <property type="nucleotide sequence ID" value="NZ_FTNE01000002.1"/>
</dbReference>
<evidence type="ECO:0000313" key="2">
    <source>
        <dbReference type="EMBL" id="SIQ20725.1"/>
    </source>
</evidence>
<comment type="caution">
    <text evidence="2">The sequence shown here is derived from an EMBL/GenBank/DDBJ whole genome shotgun (WGS) entry which is preliminary data.</text>
</comment>
<organism evidence="2 3">
    <name type="scientific">Acidiphilium rubrum</name>
    <dbReference type="NCBI Taxonomy" id="526"/>
    <lineage>
        <taxon>Bacteria</taxon>
        <taxon>Pseudomonadati</taxon>
        <taxon>Pseudomonadota</taxon>
        <taxon>Alphaproteobacteria</taxon>
        <taxon>Acetobacterales</taxon>
        <taxon>Acidocellaceae</taxon>
        <taxon>Acidiphilium</taxon>
    </lineage>
</organism>
<evidence type="ECO:0000256" key="1">
    <source>
        <dbReference type="SAM" id="SignalP"/>
    </source>
</evidence>
<dbReference type="Proteomes" id="UP000186308">
    <property type="component" value="Unassembled WGS sequence"/>
</dbReference>
<evidence type="ECO:0008006" key="4">
    <source>
        <dbReference type="Google" id="ProtNLM"/>
    </source>
</evidence>
<accession>A0A8G2CI84</accession>
<keyword evidence="1" id="KW-0732">Signal</keyword>
<keyword evidence="3" id="KW-1185">Reference proteome</keyword>
<dbReference type="OrthoDB" id="9948192at2"/>
<dbReference type="EMBL" id="FTNE01000002">
    <property type="protein sequence ID" value="SIQ20725.1"/>
    <property type="molecule type" value="Genomic_DNA"/>
</dbReference>
<feature type="chain" id="PRO_5034776295" description="EexN family lipoprotein" evidence="1">
    <location>
        <begin position="23"/>
        <end position="65"/>
    </location>
</feature>